<name>A0A9P7NB65_9HYPO</name>
<organism evidence="1 2">
    <name type="scientific">Claviceps pusilla</name>
    <dbReference type="NCBI Taxonomy" id="123648"/>
    <lineage>
        <taxon>Eukaryota</taxon>
        <taxon>Fungi</taxon>
        <taxon>Dikarya</taxon>
        <taxon>Ascomycota</taxon>
        <taxon>Pezizomycotina</taxon>
        <taxon>Sordariomycetes</taxon>
        <taxon>Hypocreomycetidae</taxon>
        <taxon>Hypocreales</taxon>
        <taxon>Clavicipitaceae</taxon>
        <taxon>Claviceps</taxon>
    </lineage>
</organism>
<dbReference type="Proteomes" id="UP000748025">
    <property type="component" value="Unassembled WGS sequence"/>
</dbReference>
<dbReference type="AlphaFoldDB" id="A0A9P7NB65"/>
<proteinExistence type="predicted"/>
<comment type="caution">
    <text evidence="1">The sequence shown here is derived from an EMBL/GenBank/DDBJ whole genome shotgun (WGS) entry which is preliminary data.</text>
</comment>
<gene>
    <name evidence="1" type="ORF">E4U43_000659</name>
</gene>
<keyword evidence="2" id="KW-1185">Reference proteome</keyword>
<evidence type="ECO:0000313" key="2">
    <source>
        <dbReference type="Proteomes" id="UP000748025"/>
    </source>
</evidence>
<sequence>MAFTGNCRGVTGEHWEMGQRSRLRGLLEPLLFLRRTSSPPPRQPERVCLHSRQIHGYHSCTLTCANLVHRMCSPMAGCLTPTNLFIHP</sequence>
<reference evidence="1" key="1">
    <citation type="journal article" date="2020" name="bioRxiv">
        <title>Whole genome comparisons of ergot fungi reveals the divergence and evolution of species within the genus Claviceps are the result of varying mechanisms driving genome evolution and host range expansion.</title>
        <authorList>
            <person name="Wyka S.A."/>
            <person name="Mondo S.J."/>
            <person name="Liu M."/>
            <person name="Dettman J."/>
            <person name="Nalam V."/>
            <person name="Broders K.D."/>
        </authorList>
    </citation>
    <scope>NUCLEOTIDE SEQUENCE</scope>
    <source>
        <strain evidence="1">CCC 602</strain>
    </source>
</reference>
<accession>A0A9P7NB65</accession>
<dbReference type="EMBL" id="SRPW01001204">
    <property type="protein sequence ID" value="KAG6004917.1"/>
    <property type="molecule type" value="Genomic_DNA"/>
</dbReference>
<protein>
    <submittedName>
        <fullName evidence="1">Uncharacterized protein</fullName>
    </submittedName>
</protein>
<evidence type="ECO:0000313" key="1">
    <source>
        <dbReference type="EMBL" id="KAG6004917.1"/>
    </source>
</evidence>